<dbReference type="HOGENOM" id="CLU_1320174_0_0_4"/>
<proteinExistence type="predicted"/>
<sequence length="208" mass="22469">MKTFAISGRCIATPPPADWREQLAQMLGTKPRRIGTWAELGLYGALCCMADAGEKTLPQDAQLWLASRRGTYTATGIVLDQLREDLPMPLAFLQTQPNQSLALLAAQLHWQGQACFVAGAKPEALLRLAAAQAGNDGMLLGWVDEMAGGETRWLRLQPSHDAIEGYVEAAAESLLSPHVSHVRLADKGMQVRLAGQASLNLGARGVEW</sequence>
<dbReference type="RefSeq" id="WP_013028498.1">
    <property type="nucleotide sequence ID" value="NC_013959.1"/>
</dbReference>
<accession>D5CLL1</accession>
<reference evidence="1 2" key="1">
    <citation type="submission" date="2010-03" db="EMBL/GenBank/DDBJ databases">
        <title>Complete sequence of Sideroxydans lithotrophicus ES-1.</title>
        <authorList>
            <consortium name="US DOE Joint Genome Institute"/>
            <person name="Lucas S."/>
            <person name="Copeland A."/>
            <person name="Lapidus A."/>
            <person name="Cheng J.-F."/>
            <person name="Bruce D."/>
            <person name="Goodwin L."/>
            <person name="Pitluck S."/>
            <person name="Munk A.C."/>
            <person name="Detter J.C."/>
            <person name="Han C."/>
            <person name="Tapia R."/>
            <person name="Larimer F."/>
            <person name="Land M."/>
            <person name="Hauser L."/>
            <person name="Kyrpides N."/>
            <person name="Ivanova N."/>
            <person name="Emerson D."/>
            <person name="Woyke T."/>
        </authorList>
    </citation>
    <scope>NUCLEOTIDE SEQUENCE [LARGE SCALE GENOMIC DNA]</scope>
    <source>
        <strain evidence="1 2">ES-1</strain>
    </source>
</reference>
<dbReference type="Proteomes" id="UP000001625">
    <property type="component" value="Chromosome"/>
</dbReference>
<keyword evidence="2" id="KW-1185">Reference proteome</keyword>
<dbReference type="KEGG" id="slt:Slit_0357"/>
<organism evidence="1 2">
    <name type="scientific">Sideroxydans lithotrophicus (strain ES-1)</name>
    <dbReference type="NCBI Taxonomy" id="580332"/>
    <lineage>
        <taxon>Bacteria</taxon>
        <taxon>Pseudomonadati</taxon>
        <taxon>Pseudomonadota</taxon>
        <taxon>Betaproteobacteria</taxon>
        <taxon>Nitrosomonadales</taxon>
        <taxon>Gallionellaceae</taxon>
        <taxon>Sideroxydans</taxon>
    </lineage>
</organism>
<dbReference type="eggNOG" id="ENOG5032T31">
    <property type="taxonomic scope" value="Bacteria"/>
</dbReference>
<dbReference type="EMBL" id="CP001965">
    <property type="protein sequence ID" value="ADE10599.1"/>
    <property type="molecule type" value="Genomic_DNA"/>
</dbReference>
<dbReference type="AlphaFoldDB" id="D5CLL1"/>
<name>D5CLL1_SIDLE</name>
<protein>
    <recommendedName>
        <fullName evidence="3">Beta-ketoacyl synthase N-terminal domain-containing protein</fullName>
    </recommendedName>
</protein>
<gene>
    <name evidence="1" type="ordered locus">Slit_0357</name>
</gene>
<evidence type="ECO:0008006" key="3">
    <source>
        <dbReference type="Google" id="ProtNLM"/>
    </source>
</evidence>
<dbReference type="STRING" id="580332.Slit_0357"/>
<evidence type="ECO:0000313" key="2">
    <source>
        <dbReference type="Proteomes" id="UP000001625"/>
    </source>
</evidence>
<evidence type="ECO:0000313" key="1">
    <source>
        <dbReference type="EMBL" id="ADE10599.1"/>
    </source>
</evidence>